<evidence type="ECO:0000313" key="7">
    <source>
        <dbReference type="EMBL" id="KAA6388711.1"/>
    </source>
</evidence>
<dbReference type="InterPro" id="IPR017441">
    <property type="entry name" value="Protein_kinase_ATP_BS"/>
</dbReference>
<dbReference type="OrthoDB" id="5979581at2759"/>
<accession>A0A5J4W195</accession>
<dbReference type="GO" id="GO:0005524">
    <property type="term" value="F:ATP binding"/>
    <property type="evidence" value="ECO:0007669"/>
    <property type="project" value="UniProtKB-UniRule"/>
</dbReference>
<dbReference type="InterPro" id="IPR011009">
    <property type="entry name" value="Kinase-like_dom_sf"/>
</dbReference>
<dbReference type="PROSITE" id="PS50011">
    <property type="entry name" value="PROTEIN_KINASE_DOM"/>
    <property type="match status" value="1"/>
</dbReference>
<dbReference type="SMART" id="SM00220">
    <property type="entry name" value="S_TKc"/>
    <property type="match status" value="1"/>
</dbReference>
<sequence length="212" mass="24044">MNTSTSRSTFQVGDVIKDSYTLAKLIGAGTFGSIFCSFYRSENGTRLVAVKLERNIEQYPMLYNEVVVLKALTGNKHFARFYQYGTHKDYKFIAMELLGSNMIDLVNRKRPYKFSLHSVLKFGIQAIESLQALHQAGFVHRDIKPGNFVIGNSRSTTGTFFLIDFGLCKRLNIKDGVVVNPVKKGNFRGTMMYASLNAHYKNELGRNDDLMR</sequence>
<evidence type="ECO:0000256" key="2">
    <source>
        <dbReference type="ARBA" id="ARBA00022741"/>
    </source>
</evidence>
<evidence type="ECO:0000256" key="3">
    <source>
        <dbReference type="ARBA" id="ARBA00022840"/>
    </source>
</evidence>
<reference evidence="7 8" key="1">
    <citation type="submission" date="2019-03" db="EMBL/GenBank/DDBJ databases">
        <title>Single cell metagenomics reveals metabolic interactions within the superorganism composed of flagellate Streblomastix strix and complex community of Bacteroidetes bacteria on its surface.</title>
        <authorList>
            <person name="Treitli S.C."/>
            <person name="Kolisko M."/>
            <person name="Husnik F."/>
            <person name="Keeling P."/>
            <person name="Hampl V."/>
        </authorList>
    </citation>
    <scope>NUCLEOTIDE SEQUENCE [LARGE SCALE GENOMIC DNA]</scope>
    <source>
        <strain evidence="7">ST1C</strain>
    </source>
</reference>
<name>A0A5J4W195_9EUKA</name>
<dbReference type="InterPro" id="IPR000719">
    <property type="entry name" value="Prot_kinase_dom"/>
</dbReference>
<feature type="binding site" evidence="4">
    <location>
        <position position="51"/>
    </location>
    <ligand>
        <name>ATP</name>
        <dbReference type="ChEBI" id="CHEBI:30616"/>
    </ligand>
</feature>
<evidence type="ECO:0000256" key="4">
    <source>
        <dbReference type="PROSITE-ProRule" id="PRU10141"/>
    </source>
</evidence>
<dbReference type="InterPro" id="IPR050235">
    <property type="entry name" value="CK1_Ser-Thr_kinase"/>
</dbReference>
<gene>
    <name evidence="7" type="ORF">EZS28_015764</name>
</gene>
<dbReference type="InterPro" id="IPR008271">
    <property type="entry name" value="Ser/Thr_kinase_AS"/>
</dbReference>
<dbReference type="Proteomes" id="UP000324800">
    <property type="component" value="Unassembled WGS sequence"/>
</dbReference>
<dbReference type="PROSITE" id="PS00107">
    <property type="entry name" value="PROTEIN_KINASE_ATP"/>
    <property type="match status" value="1"/>
</dbReference>
<keyword evidence="2 4" id="KW-0547">Nucleotide-binding</keyword>
<dbReference type="PANTHER" id="PTHR11909">
    <property type="entry name" value="CASEIN KINASE-RELATED"/>
    <property type="match status" value="1"/>
</dbReference>
<dbReference type="EMBL" id="SNRW01003873">
    <property type="protein sequence ID" value="KAA6388711.1"/>
    <property type="molecule type" value="Genomic_DNA"/>
</dbReference>
<dbReference type="SUPFAM" id="SSF56112">
    <property type="entry name" value="Protein kinase-like (PK-like)"/>
    <property type="match status" value="1"/>
</dbReference>
<keyword evidence="5" id="KW-0723">Serine/threonine-protein kinase</keyword>
<comment type="similarity">
    <text evidence="5">Belongs to the protein kinase superfamily.</text>
</comment>
<protein>
    <recommendedName>
        <fullName evidence="1">non-specific serine/threonine protein kinase</fullName>
        <ecNumber evidence="1">2.7.11.1</ecNumber>
    </recommendedName>
</protein>
<organism evidence="7 8">
    <name type="scientific">Streblomastix strix</name>
    <dbReference type="NCBI Taxonomy" id="222440"/>
    <lineage>
        <taxon>Eukaryota</taxon>
        <taxon>Metamonada</taxon>
        <taxon>Preaxostyla</taxon>
        <taxon>Oxymonadida</taxon>
        <taxon>Streblomastigidae</taxon>
        <taxon>Streblomastix</taxon>
    </lineage>
</organism>
<dbReference type="AlphaFoldDB" id="A0A5J4W195"/>
<evidence type="ECO:0000313" key="8">
    <source>
        <dbReference type="Proteomes" id="UP000324800"/>
    </source>
</evidence>
<dbReference type="Pfam" id="PF00069">
    <property type="entry name" value="Pkinase"/>
    <property type="match status" value="1"/>
</dbReference>
<keyword evidence="3 4" id="KW-0067">ATP-binding</keyword>
<keyword evidence="5" id="KW-0418">Kinase</keyword>
<dbReference type="EC" id="2.7.11.1" evidence="1"/>
<dbReference type="PROSITE" id="PS00108">
    <property type="entry name" value="PROTEIN_KINASE_ST"/>
    <property type="match status" value="1"/>
</dbReference>
<evidence type="ECO:0000256" key="1">
    <source>
        <dbReference type="ARBA" id="ARBA00012513"/>
    </source>
</evidence>
<proteinExistence type="inferred from homology"/>
<dbReference type="GO" id="GO:0004674">
    <property type="term" value="F:protein serine/threonine kinase activity"/>
    <property type="evidence" value="ECO:0007669"/>
    <property type="project" value="UniProtKB-KW"/>
</dbReference>
<comment type="caution">
    <text evidence="7">The sequence shown here is derived from an EMBL/GenBank/DDBJ whole genome shotgun (WGS) entry which is preliminary data.</text>
</comment>
<feature type="domain" description="Protein kinase" evidence="6">
    <location>
        <begin position="20"/>
        <end position="212"/>
    </location>
</feature>
<keyword evidence="5" id="KW-0808">Transferase</keyword>
<evidence type="ECO:0000256" key="5">
    <source>
        <dbReference type="RuleBase" id="RU000304"/>
    </source>
</evidence>
<dbReference type="Gene3D" id="1.10.510.10">
    <property type="entry name" value="Transferase(Phosphotransferase) domain 1"/>
    <property type="match status" value="1"/>
</dbReference>
<evidence type="ECO:0000259" key="6">
    <source>
        <dbReference type="PROSITE" id="PS50011"/>
    </source>
</evidence>